<dbReference type="AlphaFoldDB" id="A0A9P6KZ01"/>
<feature type="chain" id="PRO_5040497193" evidence="1">
    <location>
        <begin position="22"/>
        <end position="286"/>
    </location>
</feature>
<name>A0A9P6KZ01_9MICR</name>
<feature type="signal peptide" evidence="1">
    <location>
        <begin position="1"/>
        <end position="21"/>
    </location>
</feature>
<reference evidence="2 3" key="1">
    <citation type="journal article" date="2020" name="Genome Biol. Evol.">
        <title>Comparative genomics of strictly vertically transmitted, feminizing microsporidia endosymbionts of amphipod crustaceans.</title>
        <authorList>
            <person name="Cormier A."/>
            <person name="Chebbi M.A."/>
            <person name="Giraud I."/>
            <person name="Wattier R."/>
            <person name="Teixeira M."/>
            <person name="Gilbert C."/>
            <person name="Rigaud T."/>
            <person name="Cordaux R."/>
        </authorList>
    </citation>
    <scope>NUCLEOTIDE SEQUENCE [LARGE SCALE GENOMIC DNA]</scope>
    <source>
        <strain evidence="2 3">Ou3-Ou53</strain>
    </source>
</reference>
<dbReference type="Proteomes" id="UP000740883">
    <property type="component" value="Unassembled WGS sequence"/>
</dbReference>
<gene>
    <name evidence="2" type="ORF">NGRA_1559</name>
</gene>
<accession>A0A9P6KZ01</accession>
<organism evidence="2 3">
    <name type="scientific">Nosema granulosis</name>
    <dbReference type="NCBI Taxonomy" id="83296"/>
    <lineage>
        <taxon>Eukaryota</taxon>
        <taxon>Fungi</taxon>
        <taxon>Fungi incertae sedis</taxon>
        <taxon>Microsporidia</taxon>
        <taxon>Nosematidae</taxon>
        <taxon>Nosema</taxon>
    </lineage>
</organism>
<dbReference type="EMBL" id="SBJO01000108">
    <property type="protein sequence ID" value="KAF9763043.1"/>
    <property type="molecule type" value="Genomic_DNA"/>
</dbReference>
<keyword evidence="3" id="KW-1185">Reference proteome</keyword>
<keyword evidence="1" id="KW-0732">Signal</keyword>
<evidence type="ECO:0000313" key="2">
    <source>
        <dbReference type="EMBL" id="KAF9763043.1"/>
    </source>
</evidence>
<sequence length="286" mass="34681">MMIMKLMLLISSLNCLEEGYGLDESVLYSFSKCFYEYFIERMRDIVIIDTKKYPKNRQLFILIAQNNIHFYYRDTLSQDRYTNVKLDNIFNNDYEDVIDLIYSKFKEEKDHQKIVVYLSFDERPKNGECVSYEESKIFIMKFREIFGKFIYLPYDMNFYIKMKNKTKKRDELYLRYKKNDYEAILYFSPDFYSEVKEKMLKQIEVEETYCFNKLAIKKNKKNNQYDSLDISITILLITSNELYNIDNDLLILILEHLLNKVNFEDEVLSVLEFSSDIEKNKTIKRI</sequence>
<evidence type="ECO:0000256" key="1">
    <source>
        <dbReference type="SAM" id="SignalP"/>
    </source>
</evidence>
<comment type="caution">
    <text evidence="2">The sequence shown here is derived from an EMBL/GenBank/DDBJ whole genome shotgun (WGS) entry which is preliminary data.</text>
</comment>
<protein>
    <submittedName>
        <fullName evidence="2">Uncharacterized protein</fullName>
    </submittedName>
</protein>
<proteinExistence type="predicted"/>
<evidence type="ECO:0000313" key="3">
    <source>
        <dbReference type="Proteomes" id="UP000740883"/>
    </source>
</evidence>